<protein>
    <submittedName>
        <fullName evidence="2">Uncharacterized protein</fullName>
    </submittedName>
</protein>
<evidence type="ECO:0000313" key="2">
    <source>
        <dbReference type="EMBL" id="QES36630.1"/>
    </source>
</evidence>
<gene>
    <name evidence="2" type="ORF">DEJ48_27395</name>
</gene>
<dbReference type="RefSeq" id="WP_150218896.1">
    <property type="nucleotide sequence ID" value="NZ_CP029192.1"/>
</dbReference>
<proteinExistence type="predicted"/>
<dbReference type="OrthoDB" id="3217284at2"/>
<evidence type="ECO:0000313" key="3">
    <source>
        <dbReference type="Proteomes" id="UP000322927"/>
    </source>
</evidence>
<name>A0A5P2C2Z7_STRVZ</name>
<feature type="region of interest" description="Disordered" evidence="1">
    <location>
        <begin position="67"/>
        <end position="109"/>
    </location>
</feature>
<sequence>MADVHPDGTALFPIDARDKLALRLQNAVNGFVDSPRAAVENADRVLEEAIADLTHTLAERRNALRTTWQSHAAEVPPGEPGAPPAPPATTPAATPAATPEASPAGDTEQLRLALQDYRETAERLLRL</sequence>
<dbReference type="Proteomes" id="UP000322927">
    <property type="component" value="Chromosome"/>
</dbReference>
<evidence type="ECO:0000256" key="1">
    <source>
        <dbReference type="SAM" id="MobiDB-lite"/>
    </source>
</evidence>
<feature type="compositionally biased region" description="Pro residues" evidence="1">
    <location>
        <begin position="77"/>
        <end position="89"/>
    </location>
</feature>
<reference evidence="2 3" key="1">
    <citation type="submission" date="2018-05" db="EMBL/GenBank/DDBJ databases">
        <title>Streptomyces venezuelae.</title>
        <authorList>
            <person name="Kim W."/>
            <person name="Lee N."/>
            <person name="Cho B.-K."/>
        </authorList>
    </citation>
    <scope>NUCLEOTIDE SEQUENCE [LARGE SCALE GENOMIC DNA]</scope>
    <source>
        <strain evidence="2 3">ATCC 14584</strain>
    </source>
</reference>
<feature type="compositionally biased region" description="Low complexity" evidence="1">
    <location>
        <begin position="90"/>
        <end position="105"/>
    </location>
</feature>
<accession>A0A5P2C2Z7</accession>
<organism evidence="2 3">
    <name type="scientific">Streptomyces venezuelae</name>
    <dbReference type="NCBI Taxonomy" id="54571"/>
    <lineage>
        <taxon>Bacteria</taxon>
        <taxon>Bacillati</taxon>
        <taxon>Actinomycetota</taxon>
        <taxon>Actinomycetes</taxon>
        <taxon>Kitasatosporales</taxon>
        <taxon>Streptomycetaceae</taxon>
        <taxon>Streptomyces</taxon>
    </lineage>
</organism>
<dbReference type="EMBL" id="CP029192">
    <property type="protein sequence ID" value="QES36630.1"/>
    <property type="molecule type" value="Genomic_DNA"/>
</dbReference>
<dbReference type="AlphaFoldDB" id="A0A5P2C2Z7"/>